<dbReference type="Proteomes" id="UP000215027">
    <property type="component" value="Chromosome I"/>
</dbReference>
<dbReference type="OrthoDB" id="9780660at2"/>
<name>A0A160T5I9_9CHLR</name>
<keyword evidence="1" id="KW-0446">Lipid-binding</keyword>
<dbReference type="InterPro" id="IPR043168">
    <property type="entry name" value="DegV_C"/>
</dbReference>
<gene>
    <name evidence="2" type="ORF">CFX0092_A2560</name>
</gene>
<dbReference type="AlphaFoldDB" id="A0A160T5I9"/>
<dbReference type="Pfam" id="PF02645">
    <property type="entry name" value="DegV"/>
    <property type="match status" value="1"/>
</dbReference>
<dbReference type="PROSITE" id="PS51482">
    <property type="entry name" value="DEGV"/>
    <property type="match status" value="1"/>
</dbReference>
<dbReference type="Gene3D" id="3.30.1180.10">
    <property type="match status" value="1"/>
</dbReference>
<sequence>MSKAKVAIVTDSVANLPVEISQANNIYVIPQIINWEGQSLLDQVDISSEEFYRRLPLSKELPKTSQPSPGQFTEHFQRVAESADSIVAVFVSRELSGTIQSAHLGAEAMGNYPIEIVDSRSASLGLGLLALAAARRAAAGHDYHDVAAYVRELTPRMRVMFVVDTLEYLHKGGRIGGAKRLVGSVLSIKPVLHLEDGKIEPLASIRTKTKAIEHMLDVVLGEMKGKKDVHAGVIHAAAPDDARYVADRVRSEASPQELIINEMTPALGANVGPGIVGMGYYTEA</sequence>
<dbReference type="PANTHER" id="PTHR33434:SF2">
    <property type="entry name" value="FATTY ACID-BINDING PROTEIN TM_1468"/>
    <property type="match status" value="1"/>
</dbReference>
<proteinExistence type="predicted"/>
<dbReference type="SUPFAM" id="SSF82549">
    <property type="entry name" value="DAK1/DegV-like"/>
    <property type="match status" value="1"/>
</dbReference>
<dbReference type="KEGG" id="pbf:CFX0092_A2560"/>
<protein>
    <recommendedName>
        <fullName evidence="4">DegV family protein</fullName>
    </recommendedName>
</protein>
<dbReference type="NCBIfam" id="TIGR00762">
    <property type="entry name" value="DegV"/>
    <property type="match status" value="1"/>
</dbReference>
<dbReference type="RefSeq" id="WP_095043770.1">
    <property type="nucleotide sequence ID" value="NZ_LN890655.1"/>
</dbReference>
<accession>A0A160T5I9</accession>
<dbReference type="PANTHER" id="PTHR33434">
    <property type="entry name" value="DEGV DOMAIN-CONTAINING PROTEIN DR_1986-RELATED"/>
    <property type="match status" value="1"/>
</dbReference>
<keyword evidence="3" id="KW-1185">Reference proteome</keyword>
<dbReference type="Gene3D" id="3.40.50.10170">
    <property type="match status" value="1"/>
</dbReference>
<organism evidence="2 3">
    <name type="scientific">Candidatus Promineifilum breve</name>
    <dbReference type="NCBI Taxonomy" id="1806508"/>
    <lineage>
        <taxon>Bacteria</taxon>
        <taxon>Bacillati</taxon>
        <taxon>Chloroflexota</taxon>
        <taxon>Ardenticatenia</taxon>
        <taxon>Candidatus Promineifilales</taxon>
        <taxon>Candidatus Promineifilaceae</taxon>
        <taxon>Candidatus Promineifilum</taxon>
    </lineage>
</organism>
<evidence type="ECO:0000256" key="1">
    <source>
        <dbReference type="ARBA" id="ARBA00023121"/>
    </source>
</evidence>
<dbReference type="InterPro" id="IPR050270">
    <property type="entry name" value="DegV_domain_contain"/>
</dbReference>
<evidence type="ECO:0008006" key="4">
    <source>
        <dbReference type="Google" id="ProtNLM"/>
    </source>
</evidence>
<dbReference type="InterPro" id="IPR003797">
    <property type="entry name" value="DegV"/>
</dbReference>
<evidence type="ECO:0000313" key="3">
    <source>
        <dbReference type="Proteomes" id="UP000215027"/>
    </source>
</evidence>
<evidence type="ECO:0000313" key="2">
    <source>
        <dbReference type="EMBL" id="CUS04438.2"/>
    </source>
</evidence>
<dbReference type="EMBL" id="LN890655">
    <property type="protein sequence ID" value="CUS04438.2"/>
    <property type="molecule type" value="Genomic_DNA"/>
</dbReference>
<dbReference type="GO" id="GO:0008289">
    <property type="term" value="F:lipid binding"/>
    <property type="evidence" value="ECO:0007669"/>
    <property type="project" value="UniProtKB-KW"/>
</dbReference>
<reference evidence="2" key="1">
    <citation type="submission" date="2016-01" db="EMBL/GenBank/DDBJ databases">
        <authorList>
            <person name="Mcilroy J.S."/>
            <person name="Karst M S."/>
            <person name="Albertsen M."/>
        </authorList>
    </citation>
    <scope>NUCLEOTIDE SEQUENCE</scope>
    <source>
        <strain evidence="2">Cfx-K</strain>
    </source>
</reference>